<evidence type="ECO:0000256" key="2">
    <source>
        <dbReference type="SAM" id="Phobius"/>
    </source>
</evidence>
<evidence type="ECO:0000313" key="5">
    <source>
        <dbReference type="Proteomes" id="UP000321659"/>
    </source>
</evidence>
<feature type="transmembrane region" description="Helical" evidence="2">
    <location>
        <begin position="75"/>
        <end position="97"/>
    </location>
</feature>
<dbReference type="AlphaFoldDB" id="A0A5C6ME74"/>
<comment type="similarity">
    <text evidence="1">Belongs to the polysaccharide synthase family.</text>
</comment>
<dbReference type="PANTHER" id="PTHR43318:SF1">
    <property type="entry name" value="POLYSACCHARIDE BIOSYNTHESIS PROTEIN EPSC-RELATED"/>
    <property type="match status" value="1"/>
</dbReference>
<accession>A0A5C6ME74</accession>
<evidence type="ECO:0000313" key="4">
    <source>
        <dbReference type="EMBL" id="TWW11181.1"/>
    </source>
</evidence>
<organism evidence="4 5">
    <name type="scientific">Dellaglioa algida</name>
    <dbReference type="NCBI Taxonomy" id="105612"/>
    <lineage>
        <taxon>Bacteria</taxon>
        <taxon>Bacillati</taxon>
        <taxon>Bacillota</taxon>
        <taxon>Bacilli</taxon>
        <taxon>Lactobacillales</taxon>
        <taxon>Lactobacillaceae</taxon>
        <taxon>Dellaglioa</taxon>
    </lineage>
</organism>
<reference evidence="4 5" key="1">
    <citation type="submission" date="2019-04" db="EMBL/GenBank/DDBJ databases">
        <title>In vitro growth and metabolic characteristics of meat-borne Lactobacillus algidus strains.</title>
        <authorList>
            <person name="Sade E."/>
            <person name="Per J."/>
            <person name="Tytti H."/>
            <person name="Johanna B.K."/>
        </authorList>
    </citation>
    <scope>NUCLEOTIDE SEQUENCE [LARGE SCALE GENOMIC DNA]</scope>
    <source>
        <strain evidence="4 5">LTS37-1</strain>
    </source>
</reference>
<dbReference type="InterPro" id="IPR003869">
    <property type="entry name" value="Polysac_CapD-like"/>
</dbReference>
<name>A0A5C6ME74_9LACO</name>
<dbReference type="InterPro" id="IPR051203">
    <property type="entry name" value="Polysaccharide_Synthase-Rel"/>
</dbReference>
<dbReference type="Proteomes" id="UP000321659">
    <property type="component" value="Unassembled WGS sequence"/>
</dbReference>
<keyword evidence="2" id="KW-0472">Membrane</keyword>
<feature type="transmembrane region" description="Helical" evidence="2">
    <location>
        <begin position="103"/>
        <end position="123"/>
    </location>
</feature>
<dbReference type="CDD" id="cd05237">
    <property type="entry name" value="UDP_invert_4-6DH_SDR_e"/>
    <property type="match status" value="1"/>
</dbReference>
<proteinExistence type="inferred from homology"/>
<keyword evidence="2" id="KW-1133">Transmembrane helix</keyword>
<evidence type="ECO:0000256" key="1">
    <source>
        <dbReference type="ARBA" id="ARBA00007430"/>
    </source>
</evidence>
<dbReference type="Pfam" id="PF02719">
    <property type="entry name" value="Polysacc_synt_2"/>
    <property type="match status" value="1"/>
</dbReference>
<dbReference type="Gene3D" id="3.40.50.720">
    <property type="entry name" value="NAD(P)-binding Rossmann-like Domain"/>
    <property type="match status" value="2"/>
</dbReference>
<feature type="transmembrane region" description="Helical" evidence="2">
    <location>
        <begin position="41"/>
        <end position="63"/>
    </location>
</feature>
<keyword evidence="2" id="KW-0812">Transmembrane</keyword>
<dbReference type="RefSeq" id="WP_146302562.1">
    <property type="nucleotide sequence ID" value="NZ_JANXKU010000002.1"/>
</dbReference>
<dbReference type="Pfam" id="PF13727">
    <property type="entry name" value="CoA_binding_3"/>
    <property type="match status" value="1"/>
</dbReference>
<dbReference type="PANTHER" id="PTHR43318">
    <property type="entry name" value="UDP-N-ACETYLGLUCOSAMINE 4,6-DEHYDRATASE"/>
    <property type="match status" value="1"/>
</dbReference>
<feature type="transmembrane region" description="Helical" evidence="2">
    <location>
        <begin position="12"/>
        <end position="35"/>
    </location>
</feature>
<feature type="domain" description="Polysaccharide biosynthesis protein CapD-like" evidence="3">
    <location>
        <begin position="282"/>
        <end position="564"/>
    </location>
</feature>
<dbReference type="InterPro" id="IPR036291">
    <property type="entry name" value="NAD(P)-bd_dom_sf"/>
</dbReference>
<comment type="caution">
    <text evidence="4">The sequence shown here is derived from an EMBL/GenBank/DDBJ whole genome shotgun (WGS) entry which is preliminary data.</text>
</comment>
<dbReference type="SUPFAM" id="SSF51735">
    <property type="entry name" value="NAD(P)-binding Rossmann-fold domains"/>
    <property type="match status" value="2"/>
</dbReference>
<protein>
    <submittedName>
        <fullName evidence="4">Short-chain dehydrogenase</fullName>
    </submittedName>
</protein>
<gene>
    <name evidence="4" type="primary">capD</name>
    <name evidence="4" type="ORF">LABALGLTS371_06960</name>
</gene>
<evidence type="ECO:0000259" key="3">
    <source>
        <dbReference type="Pfam" id="PF02719"/>
    </source>
</evidence>
<dbReference type="EMBL" id="SRRQ01000004">
    <property type="protein sequence ID" value="TWW11181.1"/>
    <property type="molecule type" value="Genomic_DNA"/>
</dbReference>
<sequence length="613" mass="68040">MKLTRHAKQIILMLVDICLIFVANELALLFIGRYISVSVSYTVIIFLIEIVIYIMMAGILKVYSHINRFIGIREVNAIIASLLMSFMTVEVISSLVGENISQRFLLLSLLFSALFVPGSRYIWRVVSDYRSHSATNEIVKKVLIIGAGQSGDFLASTIKTEDTGFDLVGFLDDDKNKIGMSMDGKKVLGQLKDLGQVLNNHHIDQVTVAIRELDGSVYDYIVNTVHQSDKDIILNRMINMEDLISEGSKARLEEINIEDLLNRDEVKLDLNKISDTITDKVIMVTGAGGSIGSEIVRQVSRFNPKQVILLGHGENSIYLITKEMQGKYPNNEIDFRPTIADVRDRKLIFSLMEKLHVDVVYHAAAHKHVPLMEYNPKEAVKNNVFGTINVAEAAKAGGVDRFVMISTDKAVNPTNVMGSTKRMAELIVTNLNEDGHTKFTVTRFGNVLGSRGSVVPLFKRQIAQGGPITITDFKMTRFFMTIPEASRLVIQSGAIAKGGQLFVLDMGKPVKILDLARNMIRLSGLSETQIKIKEVGMRPGEKLFEELISDGESSGEKVFDKIYLGVVSEINPEDIKKFASELLVLPDDAVEDEIVAYANAHNGAINNNKSELS</sequence>